<accession>A9A5S6</accession>
<dbReference type="EMBL" id="CP000866">
    <property type="protein sequence ID" value="ABX13081.1"/>
    <property type="molecule type" value="Genomic_DNA"/>
</dbReference>
<evidence type="ECO:0000313" key="3">
    <source>
        <dbReference type="Proteomes" id="UP000000792"/>
    </source>
</evidence>
<dbReference type="eggNOG" id="arCOG08689">
    <property type="taxonomic scope" value="Archaea"/>
</dbReference>
<dbReference type="HOGENOM" id="CLU_105297_0_0_2"/>
<dbReference type="OrthoDB" id="10547at2157"/>
<dbReference type="EnsemblBacteria" id="ABX13081">
    <property type="protein sequence ID" value="ABX13081"/>
    <property type="gene ID" value="Nmar_1185"/>
</dbReference>
<organism evidence="2 3">
    <name type="scientific">Nitrosopumilus maritimus (strain SCM1)</name>
    <dbReference type="NCBI Taxonomy" id="436308"/>
    <lineage>
        <taxon>Archaea</taxon>
        <taxon>Nitrososphaerota</taxon>
        <taxon>Nitrososphaeria</taxon>
        <taxon>Nitrosopumilales</taxon>
        <taxon>Nitrosopumilaceae</taxon>
        <taxon>Nitrosopumilus</taxon>
    </lineage>
</organism>
<dbReference type="RefSeq" id="WP_012215568.1">
    <property type="nucleotide sequence ID" value="NC_010085.1"/>
</dbReference>
<proteinExistence type="predicted"/>
<keyword evidence="1" id="KW-1133">Transmembrane helix</keyword>
<keyword evidence="1" id="KW-0812">Transmembrane</keyword>
<dbReference type="GeneID" id="5774515"/>
<dbReference type="InParanoid" id="A9A5S6"/>
<reference evidence="2 3" key="1">
    <citation type="journal article" date="2010" name="Proc. Natl. Acad. Sci. U.S.A.">
        <title>Nitrosopumilus maritimus genome reveals unique mechanisms for nitrification and autotrophy in globally distributed marine crenarchaea.</title>
        <authorList>
            <person name="Walker C.B."/>
            <person name="de la Torre J.R."/>
            <person name="Klotz M.G."/>
            <person name="Urakawa H."/>
            <person name="Pinel N."/>
            <person name="Arp D.J."/>
            <person name="Brochier-Armanet C."/>
            <person name="Chain P.S."/>
            <person name="Chan P.P."/>
            <person name="Gollabgir A."/>
            <person name="Hemp J."/>
            <person name="Hugler M."/>
            <person name="Karr E.A."/>
            <person name="Konneke M."/>
            <person name="Shin M."/>
            <person name="Lawton T.J."/>
            <person name="Lowe T."/>
            <person name="Martens-Habbena W."/>
            <person name="Sayavedra-Soto L.A."/>
            <person name="Lang D."/>
            <person name="Sievert S.M."/>
            <person name="Rosenzweig A.C."/>
            <person name="Manning G."/>
            <person name="Stahl D.A."/>
        </authorList>
    </citation>
    <scope>NUCLEOTIDE SEQUENCE [LARGE SCALE GENOMIC DNA]</scope>
    <source>
        <strain evidence="2 3">SCM1</strain>
    </source>
</reference>
<dbReference type="AlphaFoldDB" id="A9A5S6"/>
<dbReference type="KEGG" id="nmr:Nmar_1185"/>
<evidence type="ECO:0000256" key="1">
    <source>
        <dbReference type="SAM" id="Phobius"/>
    </source>
</evidence>
<feature type="transmembrane region" description="Helical" evidence="1">
    <location>
        <begin position="9"/>
        <end position="27"/>
    </location>
</feature>
<dbReference type="Proteomes" id="UP000000792">
    <property type="component" value="Chromosome"/>
</dbReference>
<protein>
    <submittedName>
        <fullName evidence="2">Uncharacterized protein</fullName>
    </submittedName>
</protein>
<keyword evidence="3" id="KW-1185">Reference proteome</keyword>
<name>A9A5S6_NITMS</name>
<keyword evidence="1" id="KW-0472">Membrane</keyword>
<gene>
    <name evidence="2" type="ordered locus">Nmar_1185</name>
</gene>
<sequence length="231" mass="26565">MKKKKIQNIIIGIVAISIIGAIAGYNYSADQTKQTGLQFGKELEQIQNDVTELQSKFYSEKIKWEEGDVTKDELLEFYGTHLEEFNEIISKYDELTPPKGFGFESSIDLLKLSSETQLASDSQFIEWMKTGDESAKVRSDTLIQESFNYELQGLVEYFSAKTGIKTYDEELKFEAPQSGLTQKVIQVAENMANKCDEKFKNESEEFDSDEIEVEWFNCINEAKKWKIEHLP</sequence>
<dbReference type="STRING" id="436308.Nmar_1185"/>
<evidence type="ECO:0000313" key="2">
    <source>
        <dbReference type="EMBL" id="ABX13081.1"/>
    </source>
</evidence>